<gene>
    <name evidence="2" type="ORF">Tco_0877856</name>
</gene>
<dbReference type="Proteomes" id="UP001151760">
    <property type="component" value="Unassembled WGS sequence"/>
</dbReference>
<feature type="region of interest" description="Disordered" evidence="1">
    <location>
        <begin position="1"/>
        <end position="27"/>
    </location>
</feature>
<comment type="caution">
    <text evidence="2">The sequence shown here is derived from an EMBL/GenBank/DDBJ whole genome shotgun (WGS) entry which is preliminary data.</text>
</comment>
<name>A0ABQ5BW87_9ASTR</name>
<accession>A0ABQ5BW87</accession>
<dbReference type="PANTHER" id="PTHR35046:SF26">
    <property type="entry name" value="RNA-DIRECTED DNA POLYMERASE"/>
    <property type="match status" value="1"/>
</dbReference>
<reference evidence="2" key="1">
    <citation type="journal article" date="2022" name="Int. J. Mol. Sci.">
        <title>Draft Genome of Tanacetum Coccineum: Genomic Comparison of Closely Related Tanacetum-Family Plants.</title>
        <authorList>
            <person name="Yamashiro T."/>
            <person name="Shiraishi A."/>
            <person name="Nakayama K."/>
            <person name="Satake H."/>
        </authorList>
    </citation>
    <scope>NUCLEOTIDE SEQUENCE</scope>
</reference>
<organism evidence="2 3">
    <name type="scientific">Tanacetum coccineum</name>
    <dbReference type="NCBI Taxonomy" id="301880"/>
    <lineage>
        <taxon>Eukaryota</taxon>
        <taxon>Viridiplantae</taxon>
        <taxon>Streptophyta</taxon>
        <taxon>Embryophyta</taxon>
        <taxon>Tracheophyta</taxon>
        <taxon>Spermatophyta</taxon>
        <taxon>Magnoliopsida</taxon>
        <taxon>eudicotyledons</taxon>
        <taxon>Gunneridae</taxon>
        <taxon>Pentapetalae</taxon>
        <taxon>asterids</taxon>
        <taxon>campanulids</taxon>
        <taxon>Asterales</taxon>
        <taxon>Asteraceae</taxon>
        <taxon>Asteroideae</taxon>
        <taxon>Anthemideae</taxon>
        <taxon>Anthemidinae</taxon>
        <taxon>Tanacetum</taxon>
    </lineage>
</organism>
<dbReference type="EMBL" id="BQNB010013695">
    <property type="protein sequence ID" value="GJT19150.1"/>
    <property type="molecule type" value="Genomic_DNA"/>
</dbReference>
<reference evidence="2" key="2">
    <citation type="submission" date="2022-01" db="EMBL/GenBank/DDBJ databases">
        <authorList>
            <person name="Yamashiro T."/>
            <person name="Shiraishi A."/>
            <person name="Satake H."/>
            <person name="Nakayama K."/>
        </authorList>
    </citation>
    <scope>NUCLEOTIDE SEQUENCE</scope>
</reference>
<keyword evidence="3" id="KW-1185">Reference proteome</keyword>
<proteinExistence type="predicted"/>
<dbReference type="PANTHER" id="PTHR35046">
    <property type="entry name" value="ZINC KNUCKLE (CCHC-TYPE) FAMILY PROTEIN"/>
    <property type="match status" value="1"/>
</dbReference>
<evidence type="ECO:0000313" key="3">
    <source>
        <dbReference type="Proteomes" id="UP001151760"/>
    </source>
</evidence>
<protein>
    <submittedName>
        <fullName evidence="2">Uncharacterized protein</fullName>
    </submittedName>
</protein>
<evidence type="ECO:0000313" key="2">
    <source>
        <dbReference type="EMBL" id="GJT19150.1"/>
    </source>
</evidence>
<evidence type="ECO:0000256" key="1">
    <source>
        <dbReference type="SAM" id="MobiDB-lite"/>
    </source>
</evidence>
<sequence length="450" mass="50787">MADVNGAPLPSSGRVGSPSLNPRKRTQQVCCTENMDVRRNVKEEEADAPTRAKSLNVILANDGYSRSIESKALAQCYTMLQELRFVIVGGALIHKNREGSKHKGRRIHPTISDFGGNCASNQSPFNNGRVEEWNEEKEDRVPTTKIFRSKILINNSACSLIIDGCSINNLVSRKLADFLKLPMEICPIKGYQVCRVPVTIGKSYKVEVLCIVDDIDEKIAMVPPKVTPQLPKPEVKVEEKIDMVPPKVTPQLPKPEVKVEDKIVKAEGVDKEHITRCFGSWIDHWKYSRRVKKYEGFRVDVKRKSTKDKVRREVLEVYETLAIENLRASSFQAKGIHVDETKVNAVRDWPSPKILPEVRNNKVADAFQEEDELEYVEPLDEEAKQVKYIIQQTLCSPKVSDSSQRNKIFQTKCLVKEKICSIIIDGRSCVGKYKSEGQSTAKLKVKVLPA</sequence>